<evidence type="ECO:0000256" key="1">
    <source>
        <dbReference type="ARBA" id="ARBA00004651"/>
    </source>
</evidence>
<sequence>MNSIKTYFRNNIRQYGMVIALFLIMLLFQILTRGILFKPANITNLILQNSYVLILAIGMLLCVLTGNIDLSVGSVVAFVGAIAAVIMVDMNMPVAPAILISLLVGVLVGAFHGLFIAYFRVPPFIVTLAGMLTFRGLTMVILKGQTKAPFEKSFQAIAAGYLPGRDWTIGPFNAIALILGILFSALFIISILRGRRNKVKYGFEILPFGFEVIRIFIVVVAINWLTLSLALYNGIPIIMVLLIGLVLLYTFITQKTIFGRHIYALGGNEKAAKLSGVKTKRVMFLVYTNMGLLSALAGMVVAGRLNAATPKAGNMFELDAIASCFIGGASASGGVGTVVGAIVGALVMGVLNNGMSIMGVSVDWQQAIKGLVLLGAVCFDVYTKSKSQAA</sequence>
<evidence type="ECO:0000313" key="12">
    <source>
        <dbReference type="EMBL" id="ADK80761.1"/>
    </source>
</evidence>
<dbReference type="Proteomes" id="UP000002318">
    <property type="component" value="Chromosome"/>
</dbReference>
<keyword evidence="13" id="KW-1185">Reference proteome</keyword>
<feature type="transmembrane region" description="Helical" evidence="11">
    <location>
        <begin position="172"/>
        <end position="193"/>
    </location>
</feature>
<feature type="transmembrane region" description="Helical" evidence="11">
    <location>
        <begin position="325"/>
        <end position="351"/>
    </location>
</feature>
<feature type="transmembrane region" description="Helical" evidence="11">
    <location>
        <begin position="124"/>
        <end position="142"/>
    </location>
</feature>
<dbReference type="HOGENOM" id="CLU_028880_2_0_12"/>
<comment type="subcellular location">
    <subcellularLocation>
        <location evidence="1">Cell membrane</location>
        <topology evidence="1">Multi-pass membrane protein</topology>
    </subcellularLocation>
</comment>
<accession>E1R5Z6</accession>
<feature type="transmembrane region" description="Helical" evidence="11">
    <location>
        <begin position="282"/>
        <end position="305"/>
    </location>
</feature>
<proteinExistence type="predicted"/>
<keyword evidence="4" id="KW-0997">Cell inner membrane</keyword>
<dbReference type="OrthoDB" id="368246at2"/>
<feature type="transmembrane region" description="Helical" evidence="11">
    <location>
        <begin position="94"/>
        <end position="117"/>
    </location>
</feature>
<evidence type="ECO:0000256" key="5">
    <source>
        <dbReference type="ARBA" id="ARBA00022597"/>
    </source>
</evidence>
<comment type="function">
    <text evidence="9">Part of the binding-protein-dependent transport system for D-xylose. Probably responsible for the translocation of the substrate across the membrane.</text>
</comment>
<dbReference type="STRING" id="573413.Spirs_1634"/>
<keyword evidence="8 11" id="KW-0472">Membrane</keyword>
<dbReference type="PANTHER" id="PTHR32196:SF32">
    <property type="entry name" value="XYLOSE TRANSPORT SYSTEM PERMEASE PROTEIN XYLH"/>
    <property type="match status" value="1"/>
</dbReference>
<reference evidence="12 13" key="1">
    <citation type="journal article" date="2010" name="Stand. Genomic Sci.">
        <title>Complete genome sequence of Spirochaeta smaragdinae type strain (SEBR 4228).</title>
        <authorList>
            <person name="Mavromatis K."/>
            <person name="Yasawong M."/>
            <person name="Chertkov O."/>
            <person name="Lapidus A."/>
            <person name="Lucas S."/>
            <person name="Nolan M."/>
            <person name="Del Rio T.G."/>
            <person name="Tice H."/>
            <person name="Cheng J.F."/>
            <person name="Pitluck S."/>
            <person name="Liolios K."/>
            <person name="Ivanova N."/>
            <person name="Tapia R."/>
            <person name="Han C."/>
            <person name="Bruce D."/>
            <person name="Goodwin L."/>
            <person name="Pati A."/>
            <person name="Chen A."/>
            <person name="Palaniappan K."/>
            <person name="Land M."/>
            <person name="Hauser L."/>
            <person name="Chang Y.J."/>
            <person name="Jeffries C.D."/>
            <person name="Detter J.C."/>
            <person name="Rohde M."/>
            <person name="Brambilla E."/>
            <person name="Spring S."/>
            <person name="Goker M."/>
            <person name="Sikorski J."/>
            <person name="Woyke T."/>
            <person name="Bristow J."/>
            <person name="Eisen J.A."/>
            <person name="Markowitz V."/>
            <person name="Hugenholtz P."/>
            <person name="Klenk H.P."/>
            <person name="Kyrpides N.C."/>
        </authorList>
    </citation>
    <scope>NUCLEOTIDE SEQUENCE [LARGE SCALE GENOMIC DNA]</scope>
    <source>
        <strain evidence="13">DSM 11293 / JCM 15392 / SEBR 4228</strain>
    </source>
</reference>
<feature type="transmembrane region" description="Helical" evidence="11">
    <location>
        <begin position="12"/>
        <end position="36"/>
    </location>
</feature>
<dbReference type="PANTHER" id="PTHR32196">
    <property type="entry name" value="ABC TRANSPORTER PERMEASE PROTEIN YPHD-RELATED-RELATED"/>
    <property type="match status" value="1"/>
</dbReference>
<dbReference type="KEGG" id="ssm:Spirs_1634"/>
<dbReference type="CDD" id="cd06579">
    <property type="entry name" value="TM_PBP1_transp_AraH_like"/>
    <property type="match status" value="1"/>
</dbReference>
<organism evidence="12 13">
    <name type="scientific">Sediminispirochaeta smaragdinae (strain DSM 11293 / JCM 15392 / SEBR 4228)</name>
    <name type="common">Spirochaeta smaragdinae</name>
    <dbReference type="NCBI Taxonomy" id="573413"/>
    <lineage>
        <taxon>Bacteria</taxon>
        <taxon>Pseudomonadati</taxon>
        <taxon>Spirochaetota</taxon>
        <taxon>Spirochaetia</taxon>
        <taxon>Spirochaetales</taxon>
        <taxon>Spirochaetaceae</taxon>
        <taxon>Sediminispirochaeta</taxon>
    </lineage>
</organism>
<evidence type="ECO:0000256" key="9">
    <source>
        <dbReference type="ARBA" id="ARBA00035611"/>
    </source>
</evidence>
<feature type="transmembrane region" description="Helical" evidence="11">
    <location>
        <begin position="231"/>
        <end position="252"/>
    </location>
</feature>
<evidence type="ECO:0000256" key="7">
    <source>
        <dbReference type="ARBA" id="ARBA00022989"/>
    </source>
</evidence>
<evidence type="ECO:0000313" key="13">
    <source>
        <dbReference type="Proteomes" id="UP000002318"/>
    </source>
</evidence>
<dbReference type="eggNOG" id="COG4214">
    <property type="taxonomic scope" value="Bacteria"/>
</dbReference>
<dbReference type="RefSeq" id="WP_013254225.1">
    <property type="nucleotide sequence ID" value="NC_014364.1"/>
</dbReference>
<evidence type="ECO:0000256" key="2">
    <source>
        <dbReference type="ARBA" id="ARBA00022448"/>
    </source>
</evidence>
<protein>
    <recommendedName>
        <fullName evidence="10">Xylose transport system permease protein XylH</fullName>
    </recommendedName>
</protein>
<dbReference type="EMBL" id="CP002116">
    <property type="protein sequence ID" value="ADK80761.1"/>
    <property type="molecule type" value="Genomic_DNA"/>
</dbReference>
<feature type="transmembrane region" description="Helical" evidence="11">
    <location>
        <begin position="42"/>
        <end position="63"/>
    </location>
</feature>
<dbReference type="Pfam" id="PF02653">
    <property type="entry name" value="BPD_transp_2"/>
    <property type="match status" value="1"/>
</dbReference>
<evidence type="ECO:0000256" key="3">
    <source>
        <dbReference type="ARBA" id="ARBA00022475"/>
    </source>
</evidence>
<dbReference type="NCBIfam" id="NF040906">
    <property type="entry name" value="GguB"/>
    <property type="match status" value="1"/>
</dbReference>
<keyword evidence="3" id="KW-1003">Cell membrane</keyword>
<evidence type="ECO:0000256" key="6">
    <source>
        <dbReference type="ARBA" id="ARBA00022692"/>
    </source>
</evidence>
<dbReference type="GO" id="GO:0022857">
    <property type="term" value="F:transmembrane transporter activity"/>
    <property type="evidence" value="ECO:0007669"/>
    <property type="project" value="InterPro"/>
</dbReference>
<keyword evidence="5" id="KW-0762">Sugar transport</keyword>
<feature type="transmembrane region" description="Helical" evidence="11">
    <location>
        <begin position="205"/>
        <end position="225"/>
    </location>
</feature>
<evidence type="ECO:0000256" key="11">
    <source>
        <dbReference type="SAM" id="Phobius"/>
    </source>
</evidence>
<evidence type="ECO:0000256" key="10">
    <source>
        <dbReference type="ARBA" id="ARBA00035686"/>
    </source>
</evidence>
<dbReference type="InterPro" id="IPR001851">
    <property type="entry name" value="ABC_transp_permease"/>
</dbReference>
<gene>
    <name evidence="12" type="ordered locus">Spirs_1634</name>
</gene>
<evidence type="ECO:0000256" key="4">
    <source>
        <dbReference type="ARBA" id="ARBA00022519"/>
    </source>
</evidence>
<keyword evidence="2" id="KW-0813">Transport</keyword>
<evidence type="ECO:0000256" key="8">
    <source>
        <dbReference type="ARBA" id="ARBA00023136"/>
    </source>
</evidence>
<keyword evidence="6 11" id="KW-0812">Transmembrane</keyword>
<dbReference type="AlphaFoldDB" id="E1R5Z6"/>
<name>E1R5Z6_SEDSS</name>
<keyword evidence="7 11" id="KW-1133">Transmembrane helix</keyword>
<dbReference type="GO" id="GO:0005886">
    <property type="term" value="C:plasma membrane"/>
    <property type="evidence" value="ECO:0007669"/>
    <property type="project" value="UniProtKB-SubCell"/>
</dbReference>